<feature type="domain" description="Glycosyltransferase subfamily 4-like N-terminal" evidence="3">
    <location>
        <begin position="16"/>
        <end position="171"/>
    </location>
</feature>
<proteinExistence type="predicted"/>
<keyword evidence="2 4" id="KW-0808">Transferase</keyword>
<evidence type="ECO:0000313" key="4">
    <source>
        <dbReference type="EMBL" id="ORA01896.1"/>
    </source>
</evidence>
<dbReference type="RefSeq" id="WP_083061835.1">
    <property type="nucleotide sequence ID" value="NZ_JACKVM010000008.1"/>
</dbReference>
<dbReference type="PANTHER" id="PTHR45947">
    <property type="entry name" value="SULFOQUINOVOSYL TRANSFERASE SQD2"/>
    <property type="match status" value="1"/>
</dbReference>
<evidence type="ECO:0000256" key="2">
    <source>
        <dbReference type="ARBA" id="ARBA00022679"/>
    </source>
</evidence>
<evidence type="ECO:0000313" key="5">
    <source>
        <dbReference type="Proteomes" id="UP000192366"/>
    </source>
</evidence>
<dbReference type="Proteomes" id="UP000192366">
    <property type="component" value="Unassembled WGS sequence"/>
</dbReference>
<dbReference type="GO" id="GO:1901137">
    <property type="term" value="P:carbohydrate derivative biosynthetic process"/>
    <property type="evidence" value="ECO:0007669"/>
    <property type="project" value="UniProtKB-ARBA"/>
</dbReference>
<protein>
    <submittedName>
        <fullName evidence="4">Glycosyl transferase family 1</fullName>
    </submittedName>
</protein>
<name>A0A1W9YPC3_MYCBA</name>
<evidence type="ECO:0000259" key="3">
    <source>
        <dbReference type="Pfam" id="PF13579"/>
    </source>
</evidence>
<dbReference type="EMBL" id="MVHJ01000038">
    <property type="protein sequence ID" value="ORA01896.1"/>
    <property type="molecule type" value="Genomic_DNA"/>
</dbReference>
<dbReference type="SUPFAM" id="SSF53756">
    <property type="entry name" value="UDP-Glycosyltransferase/glycogen phosphorylase"/>
    <property type="match status" value="1"/>
</dbReference>
<dbReference type="Pfam" id="PF13692">
    <property type="entry name" value="Glyco_trans_1_4"/>
    <property type="match status" value="1"/>
</dbReference>
<dbReference type="GO" id="GO:0008610">
    <property type="term" value="P:lipid biosynthetic process"/>
    <property type="evidence" value="ECO:0007669"/>
    <property type="project" value="UniProtKB-ARBA"/>
</dbReference>
<comment type="caution">
    <text evidence="4">The sequence shown here is derived from an EMBL/GenBank/DDBJ whole genome shotgun (WGS) entry which is preliminary data.</text>
</comment>
<dbReference type="InterPro" id="IPR050194">
    <property type="entry name" value="Glycosyltransferase_grp1"/>
</dbReference>
<dbReference type="PANTHER" id="PTHR45947:SF3">
    <property type="entry name" value="SULFOQUINOVOSYL TRANSFERASE SQD2"/>
    <property type="match status" value="1"/>
</dbReference>
<organism evidence="4 5">
    <name type="scientific">Mycolicibacterium bacteremicum</name>
    <name type="common">Mycobacterium bacteremicum</name>
    <dbReference type="NCBI Taxonomy" id="564198"/>
    <lineage>
        <taxon>Bacteria</taxon>
        <taxon>Bacillati</taxon>
        <taxon>Actinomycetota</taxon>
        <taxon>Actinomycetes</taxon>
        <taxon>Mycobacteriales</taxon>
        <taxon>Mycobacteriaceae</taxon>
        <taxon>Mycolicibacterium</taxon>
    </lineage>
</organism>
<gene>
    <name evidence="4" type="ORF">BST17_26080</name>
</gene>
<dbReference type="GO" id="GO:0016757">
    <property type="term" value="F:glycosyltransferase activity"/>
    <property type="evidence" value="ECO:0007669"/>
    <property type="project" value="UniProtKB-KW"/>
</dbReference>
<dbReference type="Pfam" id="PF13579">
    <property type="entry name" value="Glyco_trans_4_4"/>
    <property type="match status" value="1"/>
</dbReference>
<dbReference type="AlphaFoldDB" id="A0A1W9YPC3"/>
<dbReference type="InterPro" id="IPR028098">
    <property type="entry name" value="Glyco_trans_4-like_N"/>
</dbReference>
<keyword evidence="5" id="KW-1185">Reference proteome</keyword>
<keyword evidence="1" id="KW-0328">Glycosyltransferase</keyword>
<dbReference type="GO" id="GO:1903509">
    <property type="term" value="P:liposaccharide metabolic process"/>
    <property type="evidence" value="ECO:0007669"/>
    <property type="project" value="UniProtKB-ARBA"/>
</dbReference>
<dbReference type="CDD" id="cd03801">
    <property type="entry name" value="GT4_PimA-like"/>
    <property type="match status" value="1"/>
</dbReference>
<sequence length="355" mass="38580">MTTTMIVHVTESFASGTASAIGDFVRNYPEAEHHLVYTLRPEALVDPRELQQFTSATAMPAGTLARVRFVRSHLRGVRDRSAGPVIVHAHSSKAGAYVRAAVRRSPAMPLVYTPHCYAFERLDLSRPARHVFRAVEWLLSFNTTAYGACSPREAELSRWPASAPRVHSVPNVTPPGLSGLGSADVDRPLRIVGNGRLGPQKDPVFFAEAFAAARAQHPDIEALWVGGGDDQYVDTLRACGVQVTGWLPRTEALRAMASADLYLHTAGWEGFPISIMEAAGMGLPVVSRRRPYLLGVDLPITIDEPADFASAVTQLRQGDALDKLRRRTQEALADNTDAGQRVALLDLYGPLNGAQ</sequence>
<reference evidence="4 5" key="1">
    <citation type="submission" date="2017-02" db="EMBL/GenBank/DDBJ databases">
        <title>The new phylogeny of genus Mycobacterium.</title>
        <authorList>
            <person name="Tortoli E."/>
            <person name="Trovato A."/>
            <person name="Cirillo D.M."/>
        </authorList>
    </citation>
    <scope>NUCLEOTIDE SEQUENCE [LARGE SCALE GENOMIC DNA]</scope>
    <source>
        <strain evidence="4 5">DSM 45578</strain>
    </source>
</reference>
<dbReference type="Gene3D" id="3.40.50.2000">
    <property type="entry name" value="Glycogen Phosphorylase B"/>
    <property type="match status" value="2"/>
</dbReference>
<accession>A0A1W9YPC3</accession>
<dbReference type="OrthoDB" id="477186at2"/>
<dbReference type="STRING" id="564198.BST17_26080"/>
<evidence type="ECO:0000256" key="1">
    <source>
        <dbReference type="ARBA" id="ARBA00022676"/>
    </source>
</evidence>